<dbReference type="Pfam" id="PF02683">
    <property type="entry name" value="DsbD_TM"/>
    <property type="match status" value="1"/>
</dbReference>
<dbReference type="RefSeq" id="WP_037198390.1">
    <property type="nucleotide sequence ID" value="NZ_FMAF01000031.1"/>
</dbReference>
<reference evidence="12 13" key="1">
    <citation type="submission" date="2016-08" db="EMBL/GenBank/DDBJ databases">
        <authorList>
            <person name="Seilhamer J.J."/>
        </authorList>
    </citation>
    <scope>NUCLEOTIDE SEQUENCE [LARGE SCALE GENOMIC DNA]</scope>
    <source>
        <strain evidence="12 13">P1-7</strain>
    </source>
</reference>
<evidence type="ECO:0000256" key="5">
    <source>
        <dbReference type="ARBA" id="ARBA00022989"/>
    </source>
</evidence>
<evidence type="ECO:0000256" key="8">
    <source>
        <dbReference type="SAM" id="MobiDB-lite"/>
    </source>
</evidence>
<evidence type="ECO:0000259" key="11">
    <source>
        <dbReference type="PROSITE" id="PS51352"/>
    </source>
</evidence>
<keyword evidence="7" id="KW-0676">Redox-active center</keyword>
<dbReference type="PROSITE" id="PS51352">
    <property type="entry name" value="THIOREDOXIN_2"/>
    <property type="match status" value="1"/>
</dbReference>
<accession>A0A1C3XC74</accession>
<dbReference type="Gene3D" id="3.40.30.10">
    <property type="entry name" value="Glutaredoxin"/>
    <property type="match status" value="1"/>
</dbReference>
<feature type="transmembrane region" description="Helical" evidence="9">
    <location>
        <begin position="311"/>
        <end position="341"/>
    </location>
</feature>
<dbReference type="PROSITE" id="PS00194">
    <property type="entry name" value="THIOREDOXIN_1"/>
    <property type="match status" value="1"/>
</dbReference>
<evidence type="ECO:0000256" key="4">
    <source>
        <dbReference type="ARBA" id="ARBA00022748"/>
    </source>
</evidence>
<evidence type="ECO:0000256" key="3">
    <source>
        <dbReference type="ARBA" id="ARBA00022692"/>
    </source>
</evidence>
<evidence type="ECO:0000256" key="1">
    <source>
        <dbReference type="ARBA" id="ARBA00004651"/>
    </source>
</evidence>
<proteinExistence type="predicted"/>
<feature type="chain" id="PRO_5008686417" evidence="10">
    <location>
        <begin position="20"/>
        <end position="608"/>
    </location>
</feature>
<feature type="signal peptide" evidence="10">
    <location>
        <begin position="1"/>
        <end position="19"/>
    </location>
</feature>
<dbReference type="InterPro" id="IPR036249">
    <property type="entry name" value="Thioredoxin-like_sf"/>
</dbReference>
<keyword evidence="10" id="KW-0732">Signal</keyword>
<dbReference type="GO" id="GO:0015035">
    <property type="term" value="F:protein-disulfide reductase activity"/>
    <property type="evidence" value="ECO:0007669"/>
    <property type="project" value="TreeGrafter"/>
</dbReference>
<feature type="transmembrane region" description="Helical" evidence="9">
    <location>
        <begin position="268"/>
        <end position="290"/>
    </location>
</feature>
<dbReference type="InterPro" id="IPR036929">
    <property type="entry name" value="DsbDN_sf"/>
</dbReference>
<evidence type="ECO:0000256" key="9">
    <source>
        <dbReference type="SAM" id="Phobius"/>
    </source>
</evidence>
<keyword evidence="5 9" id="KW-1133">Transmembrane helix</keyword>
<dbReference type="InterPro" id="IPR003834">
    <property type="entry name" value="Cyt_c_assmbl_TM_dom"/>
</dbReference>
<dbReference type="AlphaFoldDB" id="A0A1C3XC74"/>
<keyword evidence="6 9" id="KW-0472">Membrane</keyword>
<dbReference type="PANTHER" id="PTHR32234:SF0">
    <property type="entry name" value="THIOL:DISULFIDE INTERCHANGE PROTEIN DSBD"/>
    <property type="match status" value="1"/>
</dbReference>
<feature type="domain" description="Thioredoxin" evidence="11">
    <location>
        <begin position="490"/>
        <end position="606"/>
    </location>
</feature>
<evidence type="ECO:0000256" key="10">
    <source>
        <dbReference type="SAM" id="SignalP"/>
    </source>
</evidence>
<gene>
    <name evidence="12" type="ORF">GA0061101_13163</name>
</gene>
<evidence type="ECO:0000313" key="12">
    <source>
        <dbReference type="EMBL" id="SCB49897.1"/>
    </source>
</evidence>
<feature type="transmembrane region" description="Helical" evidence="9">
    <location>
        <begin position="387"/>
        <end position="405"/>
    </location>
</feature>
<keyword evidence="4" id="KW-0201">Cytochrome c-type biogenesis</keyword>
<feature type="transmembrane region" description="Helical" evidence="9">
    <location>
        <begin position="411"/>
        <end position="430"/>
    </location>
</feature>
<dbReference type="GO" id="GO:0017004">
    <property type="term" value="P:cytochrome complex assembly"/>
    <property type="evidence" value="ECO:0007669"/>
    <property type="project" value="UniProtKB-KW"/>
</dbReference>
<dbReference type="GO" id="GO:0005886">
    <property type="term" value="C:plasma membrane"/>
    <property type="evidence" value="ECO:0007669"/>
    <property type="project" value="UniProtKB-SubCell"/>
</dbReference>
<evidence type="ECO:0000256" key="6">
    <source>
        <dbReference type="ARBA" id="ARBA00023136"/>
    </source>
</evidence>
<dbReference type="Pfam" id="PF13899">
    <property type="entry name" value="Thioredoxin_7"/>
    <property type="match status" value="1"/>
</dbReference>
<feature type="transmembrane region" description="Helical" evidence="9">
    <location>
        <begin position="442"/>
        <end position="461"/>
    </location>
</feature>
<dbReference type="Proteomes" id="UP000199205">
    <property type="component" value="Unassembled WGS sequence"/>
</dbReference>
<dbReference type="Gene3D" id="2.60.40.1250">
    <property type="entry name" value="Thiol:disulfide interchange protein DsbD, N-terminal domain"/>
    <property type="match status" value="1"/>
</dbReference>
<feature type="transmembrane region" description="Helical" evidence="9">
    <location>
        <begin position="231"/>
        <end position="256"/>
    </location>
</feature>
<organism evidence="12 13">
    <name type="scientific">Rhizobium lusitanum</name>
    <dbReference type="NCBI Taxonomy" id="293958"/>
    <lineage>
        <taxon>Bacteria</taxon>
        <taxon>Pseudomonadati</taxon>
        <taxon>Pseudomonadota</taxon>
        <taxon>Alphaproteobacteria</taxon>
        <taxon>Hyphomicrobiales</taxon>
        <taxon>Rhizobiaceae</taxon>
        <taxon>Rhizobium/Agrobacterium group</taxon>
        <taxon>Rhizobium</taxon>
    </lineage>
</organism>
<keyword evidence="2" id="KW-1003">Cell membrane</keyword>
<dbReference type="OrthoDB" id="9811036at2"/>
<evidence type="ECO:0000256" key="2">
    <source>
        <dbReference type="ARBA" id="ARBA00022475"/>
    </source>
</evidence>
<dbReference type="SUPFAM" id="SSF52833">
    <property type="entry name" value="Thioredoxin-like"/>
    <property type="match status" value="1"/>
</dbReference>
<protein>
    <submittedName>
        <fullName evidence="12">Thiol:disulfide interchange protein DsbD</fullName>
    </submittedName>
</protein>
<keyword evidence="3 9" id="KW-0812">Transmembrane</keyword>
<evidence type="ECO:0000313" key="13">
    <source>
        <dbReference type="Proteomes" id="UP000199205"/>
    </source>
</evidence>
<dbReference type="InterPro" id="IPR013766">
    <property type="entry name" value="Thioredoxin_domain"/>
</dbReference>
<dbReference type="InterPro" id="IPR028250">
    <property type="entry name" value="DsbDN"/>
</dbReference>
<dbReference type="CDD" id="cd02953">
    <property type="entry name" value="DsbDgamma"/>
    <property type="match status" value="1"/>
</dbReference>
<dbReference type="InterPro" id="IPR035671">
    <property type="entry name" value="DsbD_gamma"/>
</dbReference>
<dbReference type="InterPro" id="IPR017937">
    <property type="entry name" value="Thioredoxin_CS"/>
</dbReference>
<name>A0A1C3XC74_9HYPH</name>
<dbReference type="Pfam" id="PF11412">
    <property type="entry name" value="DsbD_N"/>
    <property type="match status" value="1"/>
</dbReference>
<evidence type="ECO:0000256" key="7">
    <source>
        <dbReference type="ARBA" id="ARBA00023284"/>
    </source>
</evidence>
<feature type="region of interest" description="Disordered" evidence="8">
    <location>
        <begin position="138"/>
        <end position="170"/>
    </location>
</feature>
<dbReference type="EMBL" id="FMAF01000031">
    <property type="protein sequence ID" value="SCB49897.1"/>
    <property type="molecule type" value="Genomic_DNA"/>
</dbReference>
<feature type="transmembrane region" description="Helical" evidence="9">
    <location>
        <begin position="190"/>
        <end position="219"/>
    </location>
</feature>
<dbReference type="SUPFAM" id="SSF74863">
    <property type="entry name" value="Thiol:disulfide interchange protein DsbD, N-terminal domain (DsbD-alpha)"/>
    <property type="match status" value="1"/>
</dbReference>
<dbReference type="GO" id="GO:0045454">
    <property type="term" value="P:cell redox homeostasis"/>
    <property type="evidence" value="ECO:0007669"/>
    <property type="project" value="TreeGrafter"/>
</dbReference>
<comment type="subcellular location">
    <subcellularLocation>
        <location evidence="1">Cell membrane</location>
        <topology evidence="1">Multi-pass membrane protein</topology>
    </subcellularLocation>
</comment>
<sequence>MRLIAIVFLFLFAAGNAIGAGVPLAMNDAFRLTLDKMPGGAIHLHWAMPPGYYLYRQYISAKAADGSAIPLAMAAGVEKVDENFGKLEVYFEKADAELDPVGGSFTLSYQGCQEHGLCYPPARRTIDTATLAVSEQPIFSPPTGKQSEWSEPAAGHDDQTVSGTAADASRQQTNGGNIVDHFLARGGVPLLLAAFLGFGILLAFTPCVFPLYPIVAAMLSRQGERLDARRGFLLSISYAVALAGAFAIFGGVAAWTGGNLQIALQSPFTVAVVALIFVSLALSMFGLFELQLPSALTTKFGRHGETASGSVGSAAALGFSSAFIIGPCVTAPLAGALLYVARTGDTALGAALLFALGLGKGIPLVVFGTIGAHALPRAGAWMNSVKYVFGFVFLASGIWMVEPLLAEWMSMPLWAVWAMAVAIFLGAFDVTKARATPARMGLQALGLLSAVYAVLLIVGLASGATDPLRPLGGIGGGRVVAQGDPAKMMLSIGSKAEFASQLESAGATGQPSLVYFTADWCVSCRLIDRNVFSRPEIAQALSPLRTLKVDLTHIDPAQRALMRELDVVGPPTMIFFRGDRQEAANGRLVGEFGASDVLQAVSEARDGS</sequence>
<dbReference type="NCBIfam" id="NF001419">
    <property type="entry name" value="PRK00293.1"/>
    <property type="match status" value="1"/>
</dbReference>
<dbReference type="PANTHER" id="PTHR32234">
    <property type="entry name" value="THIOL:DISULFIDE INTERCHANGE PROTEIN DSBD"/>
    <property type="match status" value="1"/>
</dbReference>
<feature type="transmembrane region" description="Helical" evidence="9">
    <location>
        <begin position="347"/>
        <end position="375"/>
    </location>
</feature>